<dbReference type="InterPro" id="IPR036390">
    <property type="entry name" value="WH_DNA-bd_sf"/>
</dbReference>
<evidence type="ECO:0000256" key="2">
    <source>
        <dbReference type="ARBA" id="ARBA00023306"/>
    </source>
</evidence>
<protein>
    <submittedName>
        <fullName evidence="6">CDT1-like protein b</fullName>
    </submittedName>
</protein>
<dbReference type="InterPro" id="IPR038090">
    <property type="entry name" value="Cdt1_C_WH_dom_sf"/>
</dbReference>
<dbReference type="CDD" id="cd08767">
    <property type="entry name" value="Cdt1_c"/>
    <property type="match status" value="1"/>
</dbReference>
<dbReference type="RefSeq" id="XP_010504285.1">
    <property type="nucleotide sequence ID" value="XM_010505983.2"/>
</dbReference>
<feature type="compositionally biased region" description="Basic and acidic residues" evidence="3">
    <location>
        <begin position="325"/>
        <end position="337"/>
    </location>
</feature>
<accession>A0ABM0YQ55</accession>
<evidence type="ECO:0000313" key="5">
    <source>
        <dbReference type="Proteomes" id="UP000694864"/>
    </source>
</evidence>
<dbReference type="SMART" id="SM01075">
    <property type="entry name" value="CDT1"/>
    <property type="match status" value="1"/>
</dbReference>
<dbReference type="GeneID" id="104781338"/>
<keyword evidence="5" id="KW-1185">Reference proteome</keyword>
<dbReference type="InterPro" id="IPR032054">
    <property type="entry name" value="Cdt1_C"/>
</dbReference>
<reference evidence="6" key="2">
    <citation type="submission" date="2025-08" db="UniProtKB">
        <authorList>
            <consortium name="RefSeq"/>
        </authorList>
    </citation>
    <scope>IDENTIFICATION</scope>
    <source>
        <tissue evidence="6">Leaf</tissue>
    </source>
</reference>
<evidence type="ECO:0000313" key="6">
    <source>
        <dbReference type="RefSeq" id="XP_010504285.1"/>
    </source>
</evidence>
<evidence type="ECO:0000259" key="4">
    <source>
        <dbReference type="SMART" id="SM01075"/>
    </source>
</evidence>
<dbReference type="CDD" id="cd08674">
    <property type="entry name" value="Cdt1_m"/>
    <property type="match status" value="1"/>
</dbReference>
<dbReference type="PANTHER" id="PTHR28637">
    <property type="entry name" value="DNA REPLICATION FACTOR CDT1"/>
    <property type="match status" value="1"/>
</dbReference>
<evidence type="ECO:0000256" key="3">
    <source>
        <dbReference type="SAM" id="MobiDB-lite"/>
    </source>
</evidence>
<keyword evidence="2" id="KW-0131">Cell cycle</keyword>
<sequence length="496" mass="55552">MSSSVIDSKKPAMVLESSNPPESLFSTKTPNKIVKRQIFSSTPKPEFVVKLPERFEILEVLFNGLDTAIRLLKLKGSSTTFANICPKIEYLTSRIFSYDHLAQMKHIYPEAIELKRVLKYVEATCCMKPSLHISLNTDAVVLDSTVCGTKYMELRKVFHSKLVDFYKAHPKDDIPKELLPEPFNSPIRDSYLDTVSEDLGAPKLEVGGFDVHMEEMEQEEQTVNDKVIQDSTLSDGTKEECLLSHIESRIVETSVKDLSTPSKDLSTPTRVMSATPTLQLSKRCIEFTPDGGVDGNSVRSTNGLAKGTSRSLNFDTFEEDAIVKDDNGNKADDDASNKDSLLQSVKGPSRSLNFDTLEDDTTVTDDISKGINFEAGDVADEDGLLQSMEERPKTESEKDNLPQLVNLIHKLFHSTNRTVITKEELLHKIIANQIQITDRREVEEQLSLMLQIVPDWITETKASSEYVLVRINKIWAAETVRAKLEEATSQDISIVC</sequence>
<name>A0ABM0YQ55_CAMSA</name>
<dbReference type="Gene3D" id="1.10.10.1420">
    <property type="entry name" value="DNA replication factor Cdt1, C-terminal WH domain"/>
    <property type="match status" value="1"/>
</dbReference>
<gene>
    <name evidence="6" type="primary">LOC104781338</name>
</gene>
<reference evidence="5" key="1">
    <citation type="journal article" date="2014" name="Nat. Commun.">
        <title>The emerging biofuel crop Camelina sativa retains a highly undifferentiated hexaploid genome structure.</title>
        <authorList>
            <person name="Kagale S."/>
            <person name="Koh C."/>
            <person name="Nixon J."/>
            <person name="Bollina V."/>
            <person name="Clarke W.E."/>
            <person name="Tuteja R."/>
            <person name="Spillane C."/>
            <person name="Robinson S.J."/>
            <person name="Links M.G."/>
            <person name="Clarke C."/>
            <person name="Higgins E.E."/>
            <person name="Huebert T."/>
            <person name="Sharpe A.G."/>
            <person name="Parkin I.A."/>
        </authorList>
    </citation>
    <scope>NUCLEOTIDE SEQUENCE [LARGE SCALE GENOMIC DNA]</scope>
    <source>
        <strain evidence="5">cv. DH55</strain>
    </source>
</reference>
<organism evidence="5 6">
    <name type="scientific">Camelina sativa</name>
    <name type="common">False flax</name>
    <name type="synonym">Myagrum sativum</name>
    <dbReference type="NCBI Taxonomy" id="90675"/>
    <lineage>
        <taxon>Eukaryota</taxon>
        <taxon>Viridiplantae</taxon>
        <taxon>Streptophyta</taxon>
        <taxon>Embryophyta</taxon>
        <taxon>Tracheophyta</taxon>
        <taxon>Spermatophyta</taxon>
        <taxon>Magnoliopsida</taxon>
        <taxon>eudicotyledons</taxon>
        <taxon>Gunneridae</taxon>
        <taxon>Pentapetalae</taxon>
        <taxon>rosids</taxon>
        <taxon>malvids</taxon>
        <taxon>Brassicales</taxon>
        <taxon>Brassicaceae</taxon>
        <taxon>Camelineae</taxon>
        <taxon>Camelina</taxon>
    </lineage>
</organism>
<feature type="domain" description="CDT1 Geminin-binding" evidence="4">
    <location>
        <begin position="51"/>
        <end position="181"/>
    </location>
</feature>
<dbReference type="Pfam" id="PF08839">
    <property type="entry name" value="CDT1"/>
    <property type="match status" value="1"/>
</dbReference>
<feature type="region of interest" description="Disordered" evidence="3">
    <location>
        <begin position="325"/>
        <end position="357"/>
    </location>
</feature>
<dbReference type="Pfam" id="PF16679">
    <property type="entry name" value="CDT1_C"/>
    <property type="match status" value="1"/>
</dbReference>
<dbReference type="PANTHER" id="PTHR28637:SF10">
    <property type="entry name" value="CDT1-LIKE PROTEIN B"/>
    <property type="match status" value="1"/>
</dbReference>
<dbReference type="InterPro" id="IPR014939">
    <property type="entry name" value="CDT1_Gemini-bd-like"/>
</dbReference>
<comment type="similarity">
    <text evidence="1">Belongs to the Cdt1 family.</text>
</comment>
<dbReference type="SUPFAM" id="SSF46785">
    <property type="entry name" value="Winged helix' DNA-binding domain"/>
    <property type="match status" value="1"/>
</dbReference>
<dbReference type="Proteomes" id="UP000694864">
    <property type="component" value="Chromosome 4"/>
</dbReference>
<evidence type="ECO:0000256" key="1">
    <source>
        <dbReference type="ARBA" id="ARBA00008356"/>
    </source>
</evidence>
<dbReference type="InterPro" id="IPR045173">
    <property type="entry name" value="Cdt1"/>
</dbReference>
<proteinExistence type="inferred from homology"/>